<protein>
    <recommendedName>
        <fullName evidence="7">Type II secretion system protein GspF domain-containing protein</fullName>
    </recommendedName>
</protein>
<reference evidence="8 9" key="1">
    <citation type="submission" date="2016-09" db="EMBL/GenBank/DDBJ databases">
        <title>Draft genome sequence for the type strain of Vulcanibacillus modesticaldus BR, a strictly anaerobic, moderately thermophilic, and nitrate-reducing bacterium from deep sea-hydrothermal vents of the Mid-Atlantic Ridge.</title>
        <authorList>
            <person name="Abin C.A."/>
            <person name="Hollibaugh J.T."/>
        </authorList>
    </citation>
    <scope>NUCLEOTIDE SEQUENCE [LARGE SCALE GENOMIC DNA]</scope>
    <source>
        <strain evidence="8 9">BR</strain>
    </source>
</reference>
<feature type="transmembrane region" description="Helical" evidence="6">
    <location>
        <begin position="16"/>
        <end position="35"/>
    </location>
</feature>
<evidence type="ECO:0000256" key="2">
    <source>
        <dbReference type="ARBA" id="ARBA00022475"/>
    </source>
</evidence>
<evidence type="ECO:0000256" key="6">
    <source>
        <dbReference type="SAM" id="Phobius"/>
    </source>
</evidence>
<evidence type="ECO:0000256" key="5">
    <source>
        <dbReference type="ARBA" id="ARBA00023136"/>
    </source>
</evidence>
<feature type="transmembrane region" description="Helical" evidence="6">
    <location>
        <begin position="92"/>
        <end position="109"/>
    </location>
</feature>
<keyword evidence="3 6" id="KW-0812">Transmembrane</keyword>
<dbReference type="GO" id="GO:0005886">
    <property type="term" value="C:plasma membrane"/>
    <property type="evidence" value="ECO:0007669"/>
    <property type="project" value="UniProtKB-SubCell"/>
</dbReference>
<evidence type="ECO:0000259" key="7">
    <source>
        <dbReference type="Pfam" id="PF00482"/>
    </source>
</evidence>
<evidence type="ECO:0000256" key="3">
    <source>
        <dbReference type="ARBA" id="ARBA00022692"/>
    </source>
</evidence>
<evidence type="ECO:0000256" key="1">
    <source>
        <dbReference type="ARBA" id="ARBA00004651"/>
    </source>
</evidence>
<accession>A0A1D2YTV4</accession>
<keyword evidence="2" id="KW-1003">Cell membrane</keyword>
<name>A0A1D2YTV4_9BACI</name>
<feature type="transmembrane region" description="Helical" evidence="6">
    <location>
        <begin position="244"/>
        <end position="265"/>
    </location>
</feature>
<proteinExistence type="predicted"/>
<sequence length="267" mass="30902">MSGNNYKDFIKENGEGFQFLFMAPLALYLIDRFSLMRRLSRLTIKINQKMLILYGNKNGLLKTKMFLSQIISLDILILFLSIVFALLNKDMMLIYFGLFLVVIIPEILSKELDKQIRKKQEAIVLELPEFLNKVALLVNAGETLHQAIIRSVERKKNPEKSYLYKELQIMVYQLKNNLPFNQALEELSKRLAVHEVSIFTTTILLNYRRGSDELVLALSKLSKELWEKRMVLARILGEKASSKLVFPMVLIFIVVLLIIATPSIMLF</sequence>
<comment type="caution">
    <text evidence="8">The sequence shown here is derived from an EMBL/GenBank/DDBJ whole genome shotgun (WGS) entry which is preliminary data.</text>
</comment>
<dbReference type="STRING" id="337097.BHF71_02515"/>
<dbReference type="AlphaFoldDB" id="A0A1D2YTV4"/>
<dbReference type="PANTHER" id="PTHR35007:SF2">
    <property type="entry name" value="PILUS ASSEMBLE PROTEIN"/>
    <property type="match status" value="1"/>
</dbReference>
<dbReference type="PANTHER" id="PTHR35007">
    <property type="entry name" value="INTEGRAL MEMBRANE PROTEIN-RELATED"/>
    <property type="match status" value="1"/>
</dbReference>
<dbReference type="Proteomes" id="UP000243739">
    <property type="component" value="Unassembled WGS sequence"/>
</dbReference>
<dbReference type="OrthoDB" id="9793966at2"/>
<keyword evidence="5 6" id="KW-0472">Membrane</keyword>
<keyword evidence="9" id="KW-1185">Reference proteome</keyword>
<dbReference type="InterPro" id="IPR018076">
    <property type="entry name" value="T2SS_GspF_dom"/>
</dbReference>
<evidence type="ECO:0000313" key="9">
    <source>
        <dbReference type="Proteomes" id="UP000243739"/>
    </source>
</evidence>
<comment type="subcellular location">
    <subcellularLocation>
        <location evidence="1">Cell membrane</location>
        <topology evidence="1">Multi-pass membrane protein</topology>
    </subcellularLocation>
</comment>
<dbReference type="Pfam" id="PF00482">
    <property type="entry name" value="T2SSF"/>
    <property type="match status" value="1"/>
</dbReference>
<evidence type="ECO:0000256" key="4">
    <source>
        <dbReference type="ARBA" id="ARBA00022989"/>
    </source>
</evidence>
<dbReference type="EMBL" id="MIJF01000035">
    <property type="protein sequence ID" value="OEF99075.1"/>
    <property type="molecule type" value="Genomic_DNA"/>
</dbReference>
<feature type="domain" description="Type II secretion system protein GspF" evidence="7">
    <location>
        <begin position="130"/>
        <end position="262"/>
    </location>
</feature>
<gene>
    <name evidence="8" type="ORF">BHF71_02515</name>
</gene>
<keyword evidence="4 6" id="KW-1133">Transmembrane helix</keyword>
<feature type="transmembrane region" description="Helical" evidence="6">
    <location>
        <begin position="66"/>
        <end position="86"/>
    </location>
</feature>
<organism evidence="8 9">
    <name type="scientific">Vulcanibacillus modesticaldus</name>
    <dbReference type="NCBI Taxonomy" id="337097"/>
    <lineage>
        <taxon>Bacteria</taxon>
        <taxon>Bacillati</taxon>
        <taxon>Bacillota</taxon>
        <taxon>Bacilli</taxon>
        <taxon>Bacillales</taxon>
        <taxon>Bacillaceae</taxon>
        <taxon>Vulcanibacillus</taxon>
    </lineage>
</organism>
<evidence type="ECO:0000313" key="8">
    <source>
        <dbReference type="EMBL" id="OEF99075.1"/>
    </source>
</evidence>
<dbReference type="RefSeq" id="WP_069657052.1">
    <property type="nucleotide sequence ID" value="NZ_MIJF01000035.1"/>
</dbReference>